<evidence type="ECO:0000313" key="5">
    <source>
        <dbReference type="EMBL" id="OCL99845.1"/>
    </source>
</evidence>
<keyword evidence="3" id="KW-1133">Transmembrane helix</keyword>
<keyword evidence="5" id="KW-0808">Transferase</keyword>
<dbReference type="GO" id="GO:0052621">
    <property type="term" value="F:diguanylate cyclase activity"/>
    <property type="evidence" value="ECO:0007669"/>
    <property type="project" value="UniProtKB-EC"/>
</dbReference>
<dbReference type="OrthoDB" id="5457582at2"/>
<evidence type="ECO:0000256" key="3">
    <source>
        <dbReference type="SAM" id="Phobius"/>
    </source>
</evidence>
<organism evidence="5 6">
    <name type="scientific">Aliarcobacter thereius</name>
    <dbReference type="NCBI Taxonomy" id="544718"/>
    <lineage>
        <taxon>Bacteria</taxon>
        <taxon>Pseudomonadati</taxon>
        <taxon>Campylobacterota</taxon>
        <taxon>Epsilonproteobacteria</taxon>
        <taxon>Campylobacterales</taxon>
        <taxon>Arcobacteraceae</taxon>
        <taxon>Aliarcobacter</taxon>
    </lineage>
</organism>
<evidence type="ECO:0000313" key="6">
    <source>
        <dbReference type="Proteomes" id="UP000093281"/>
    </source>
</evidence>
<evidence type="ECO:0000256" key="1">
    <source>
        <dbReference type="ARBA" id="ARBA00012528"/>
    </source>
</evidence>
<sequence length="216" mass="25171">MDNNIVLGGRVILDSYILNYQKEILIVVLFIFIMIYLYSKIKYINKIEHINKELILISSIDYLTKINNRKSIDYFLNENIKFFERYKENFSIIMIDIDRFKNVNDIFGHLIGDNILIEFSELIKKSIREIDILGRFGGEEFIIICRKTQIDGALKLSEELRKKVAKHNFLVVGNITASFGVANFSSKDNIYTLLKKADTALYLAKTNGRNKVELIR</sequence>
<feature type="domain" description="GGDEF" evidence="4">
    <location>
        <begin position="88"/>
        <end position="216"/>
    </location>
</feature>
<accession>A0A1C0B8B2</accession>
<comment type="caution">
    <text evidence="5">The sequence shown here is derived from an EMBL/GenBank/DDBJ whole genome shotgun (WGS) entry which is preliminary data.</text>
</comment>
<evidence type="ECO:0000256" key="2">
    <source>
        <dbReference type="ARBA" id="ARBA00034247"/>
    </source>
</evidence>
<dbReference type="GO" id="GO:0005886">
    <property type="term" value="C:plasma membrane"/>
    <property type="evidence" value="ECO:0007669"/>
    <property type="project" value="TreeGrafter"/>
</dbReference>
<dbReference type="InterPro" id="IPR029787">
    <property type="entry name" value="Nucleotide_cyclase"/>
</dbReference>
<dbReference type="InterPro" id="IPR000160">
    <property type="entry name" value="GGDEF_dom"/>
</dbReference>
<dbReference type="STRING" id="544718.AAX25_00178"/>
<dbReference type="CDD" id="cd01949">
    <property type="entry name" value="GGDEF"/>
    <property type="match status" value="1"/>
</dbReference>
<dbReference type="AlphaFoldDB" id="A0A1C0B8B2"/>
<dbReference type="GO" id="GO:1902201">
    <property type="term" value="P:negative regulation of bacterial-type flagellum-dependent cell motility"/>
    <property type="evidence" value="ECO:0007669"/>
    <property type="project" value="TreeGrafter"/>
</dbReference>
<dbReference type="Pfam" id="PF00990">
    <property type="entry name" value="GGDEF"/>
    <property type="match status" value="1"/>
</dbReference>
<dbReference type="GO" id="GO:0043709">
    <property type="term" value="P:cell adhesion involved in single-species biofilm formation"/>
    <property type="evidence" value="ECO:0007669"/>
    <property type="project" value="TreeGrafter"/>
</dbReference>
<dbReference type="InterPro" id="IPR043128">
    <property type="entry name" value="Rev_trsase/Diguanyl_cyclase"/>
</dbReference>
<reference evidence="6" key="1">
    <citation type="submission" date="2015-05" db="EMBL/GenBank/DDBJ databases">
        <authorList>
            <person name="Rovetto F."/>
            <person name="Cocolin L."/>
            <person name="Illeghems K."/>
            <person name="Van Nieuwerburgh F."/>
            <person name="Houf K."/>
        </authorList>
    </citation>
    <scope>NUCLEOTIDE SEQUENCE [LARGE SCALE GENOMIC DNA]</scope>
    <source>
        <strain evidence="6">DU22</strain>
    </source>
</reference>
<keyword evidence="5" id="KW-0548">Nucleotidyltransferase</keyword>
<dbReference type="EMBL" id="LCUJ01000002">
    <property type="protein sequence ID" value="OCL99845.1"/>
    <property type="molecule type" value="Genomic_DNA"/>
</dbReference>
<protein>
    <recommendedName>
        <fullName evidence="1">diguanylate cyclase</fullName>
        <ecNumber evidence="1">2.7.7.65</ecNumber>
    </recommendedName>
</protein>
<dbReference type="Gene3D" id="3.30.70.270">
    <property type="match status" value="1"/>
</dbReference>
<feature type="transmembrane region" description="Helical" evidence="3">
    <location>
        <begin position="20"/>
        <end position="38"/>
    </location>
</feature>
<dbReference type="PANTHER" id="PTHR45138">
    <property type="entry name" value="REGULATORY COMPONENTS OF SENSORY TRANSDUCTION SYSTEM"/>
    <property type="match status" value="1"/>
</dbReference>
<dbReference type="InterPro" id="IPR050469">
    <property type="entry name" value="Diguanylate_Cyclase"/>
</dbReference>
<evidence type="ECO:0000259" key="4">
    <source>
        <dbReference type="PROSITE" id="PS50887"/>
    </source>
</evidence>
<name>A0A1C0B8B2_9BACT</name>
<keyword evidence="3" id="KW-0812">Transmembrane</keyword>
<dbReference type="EC" id="2.7.7.65" evidence="1"/>
<comment type="catalytic activity">
    <reaction evidence="2">
        <text>2 GTP = 3',3'-c-di-GMP + 2 diphosphate</text>
        <dbReference type="Rhea" id="RHEA:24898"/>
        <dbReference type="ChEBI" id="CHEBI:33019"/>
        <dbReference type="ChEBI" id="CHEBI:37565"/>
        <dbReference type="ChEBI" id="CHEBI:58805"/>
        <dbReference type="EC" id="2.7.7.65"/>
    </reaction>
</comment>
<gene>
    <name evidence="5" type="primary">ydaM</name>
    <name evidence="5" type="ORF">AAX29_00895</name>
</gene>
<dbReference type="PANTHER" id="PTHR45138:SF9">
    <property type="entry name" value="DIGUANYLATE CYCLASE DGCM-RELATED"/>
    <property type="match status" value="1"/>
</dbReference>
<dbReference type="Proteomes" id="UP000093281">
    <property type="component" value="Unassembled WGS sequence"/>
</dbReference>
<dbReference type="SUPFAM" id="SSF55073">
    <property type="entry name" value="Nucleotide cyclase"/>
    <property type="match status" value="1"/>
</dbReference>
<dbReference type="FunFam" id="3.30.70.270:FF:000001">
    <property type="entry name" value="Diguanylate cyclase domain protein"/>
    <property type="match status" value="1"/>
</dbReference>
<keyword evidence="3" id="KW-0472">Membrane</keyword>
<dbReference type="PROSITE" id="PS50887">
    <property type="entry name" value="GGDEF"/>
    <property type="match status" value="1"/>
</dbReference>
<dbReference type="NCBIfam" id="TIGR00254">
    <property type="entry name" value="GGDEF"/>
    <property type="match status" value="1"/>
</dbReference>
<dbReference type="SMART" id="SM00267">
    <property type="entry name" value="GGDEF"/>
    <property type="match status" value="1"/>
</dbReference>
<proteinExistence type="predicted"/>